<evidence type="ECO:0000256" key="8">
    <source>
        <dbReference type="RuleBase" id="RU366017"/>
    </source>
</evidence>
<comment type="caution">
    <text evidence="9">The sequence shown here is derived from an EMBL/GenBank/DDBJ whole genome shotgun (WGS) entry which is preliminary data.</text>
</comment>
<evidence type="ECO:0000313" key="10">
    <source>
        <dbReference type="Proteomes" id="UP000683360"/>
    </source>
</evidence>
<evidence type="ECO:0000256" key="2">
    <source>
        <dbReference type="ARBA" id="ARBA00007647"/>
    </source>
</evidence>
<keyword evidence="4 8" id="KW-0808">Transferase</keyword>
<dbReference type="GO" id="GO:0016757">
    <property type="term" value="F:glycosyltransferase activity"/>
    <property type="evidence" value="ECO:0007669"/>
    <property type="project" value="UniProtKB-UniRule"/>
</dbReference>
<keyword evidence="3 8" id="KW-0328">Glycosyltransferase</keyword>
<reference evidence="9" key="1">
    <citation type="submission" date="2021-03" db="EMBL/GenBank/DDBJ databases">
        <authorList>
            <person name="Bekaert M."/>
        </authorList>
    </citation>
    <scope>NUCLEOTIDE SEQUENCE</scope>
</reference>
<name>A0A8S3UYA7_MYTED</name>
<evidence type="ECO:0000256" key="5">
    <source>
        <dbReference type="ARBA" id="ARBA00022692"/>
    </source>
</evidence>
<evidence type="ECO:0000313" key="9">
    <source>
        <dbReference type="EMBL" id="CAG2250147.1"/>
    </source>
</evidence>
<feature type="transmembrane region" description="Helical" evidence="8">
    <location>
        <begin position="75"/>
        <end position="96"/>
    </location>
</feature>
<dbReference type="InterPro" id="IPR008166">
    <property type="entry name" value="Glyco_transf_92"/>
</dbReference>
<dbReference type="EMBL" id="CAJPWZ010003042">
    <property type="protein sequence ID" value="CAG2250147.1"/>
    <property type="molecule type" value="Genomic_DNA"/>
</dbReference>
<evidence type="ECO:0000256" key="7">
    <source>
        <dbReference type="ARBA" id="ARBA00023136"/>
    </source>
</evidence>
<evidence type="ECO:0000256" key="1">
    <source>
        <dbReference type="ARBA" id="ARBA00004167"/>
    </source>
</evidence>
<proteinExistence type="inferred from homology"/>
<dbReference type="PANTHER" id="PTHR21461">
    <property type="entry name" value="GLYCOSYLTRANSFERASE FAMILY 92 PROTEIN"/>
    <property type="match status" value="1"/>
</dbReference>
<dbReference type="AlphaFoldDB" id="A0A8S3UYA7"/>
<accession>A0A8S3UYA7</accession>
<dbReference type="GO" id="GO:0005737">
    <property type="term" value="C:cytoplasm"/>
    <property type="evidence" value="ECO:0007669"/>
    <property type="project" value="TreeGrafter"/>
</dbReference>
<keyword evidence="6 8" id="KW-1133">Transmembrane helix</keyword>
<organism evidence="9 10">
    <name type="scientific">Mytilus edulis</name>
    <name type="common">Blue mussel</name>
    <dbReference type="NCBI Taxonomy" id="6550"/>
    <lineage>
        <taxon>Eukaryota</taxon>
        <taxon>Metazoa</taxon>
        <taxon>Spiralia</taxon>
        <taxon>Lophotrochozoa</taxon>
        <taxon>Mollusca</taxon>
        <taxon>Bivalvia</taxon>
        <taxon>Autobranchia</taxon>
        <taxon>Pteriomorphia</taxon>
        <taxon>Mytilida</taxon>
        <taxon>Mytiloidea</taxon>
        <taxon>Mytilidae</taxon>
        <taxon>Mytilinae</taxon>
        <taxon>Mytilus</taxon>
    </lineage>
</organism>
<evidence type="ECO:0000256" key="4">
    <source>
        <dbReference type="ARBA" id="ARBA00022679"/>
    </source>
</evidence>
<dbReference type="Pfam" id="PF01697">
    <property type="entry name" value="Glyco_transf_92"/>
    <property type="match status" value="1"/>
</dbReference>
<dbReference type="Proteomes" id="UP000683360">
    <property type="component" value="Unassembled WGS sequence"/>
</dbReference>
<evidence type="ECO:0000256" key="6">
    <source>
        <dbReference type="ARBA" id="ARBA00022989"/>
    </source>
</evidence>
<protein>
    <recommendedName>
        <fullName evidence="8">Glycosyltransferase family 92 protein</fullName>
        <ecNumber evidence="8">2.4.1.-</ecNumber>
    </recommendedName>
</protein>
<keyword evidence="5 8" id="KW-0812">Transmembrane</keyword>
<keyword evidence="10" id="KW-1185">Reference proteome</keyword>
<sequence length="524" mass="60749">MTQYLLKSDVTQHYTVKESCGVVVYKQHYTVKMSCGVVAGYKLFEGELLIGIFELLHCEGELYDQGKLIDQRKNIFSKFVLTQAISVISVLFVFTMCTLHNQLQLYKNSVEIQNEAGYFEDKLNVQTDSRHLQINSVLDKDNIFNYKGNGSSCFLSPETKELKFQTVAEDIFYVYSAYLDRRVADHYIRIMSLLNKDFNKSLDIVCYLRGDNNEYYLVSATKYVLAENHNKQYGGWVMSCPIPDDFNPCQVTVSAKVKAENYTKSFQINNITMNLIDINPANARFDYTVCVPPLYGDFLPHKLIEFMEFTKYFGAEKFIIYHHDIQNKKSRKVFEYYSNQITAIQWKLPGEIDLKLIKNHGQPLAHMDCLYRAMSITDKLVIQDIDELIVPHDKNLFWKETLSPLFNKTVIGIGIQSAFFYNCTSKGDVVALGCTTRSQMYSRSRTKVIVKPSAVFEVGIHHVSKPLVEEYRVIVPDPWIVLLHHYRRCLKTFGMNCNNWVKDETMIRKYSAVKNRILQVKHKI</sequence>
<dbReference type="PANTHER" id="PTHR21461:SF87">
    <property type="entry name" value="GH12965P"/>
    <property type="match status" value="1"/>
</dbReference>
<comment type="subcellular location">
    <subcellularLocation>
        <location evidence="1">Membrane</location>
        <topology evidence="1">Single-pass membrane protein</topology>
    </subcellularLocation>
</comment>
<dbReference type="OrthoDB" id="2526284at2759"/>
<dbReference type="GO" id="GO:0016020">
    <property type="term" value="C:membrane"/>
    <property type="evidence" value="ECO:0007669"/>
    <property type="project" value="UniProtKB-SubCell"/>
</dbReference>
<evidence type="ECO:0000256" key="3">
    <source>
        <dbReference type="ARBA" id="ARBA00022676"/>
    </source>
</evidence>
<gene>
    <name evidence="9" type="ORF">MEDL_61882</name>
</gene>
<keyword evidence="7 8" id="KW-0472">Membrane</keyword>
<dbReference type="EC" id="2.4.1.-" evidence="8"/>
<comment type="similarity">
    <text evidence="2 8">Belongs to the glycosyltransferase 92 family.</text>
</comment>